<reference evidence="10 11" key="1">
    <citation type="journal article" date="2011" name="J. Bacteriol.">
        <title>Complete genome sequence of seawater bacterium Glaciecola nitratireducens FR1064T.</title>
        <authorList>
            <person name="Bian F."/>
            <person name="Qin Q.L."/>
            <person name="Xie B.B."/>
            <person name="Shu Y.L."/>
            <person name="Zhang X.Y."/>
            <person name="Yu Y."/>
            <person name="Chen B."/>
            <person name="Chen X.L."/>
            <person name="Zhou B.C."/>
            <person name="Zhang Y.Z."/>
        </authorList>
    </citation>
    <scope>NUCLEOTIDE SEQUENCE [LARGE SCALE GENOMIC DNA]</scope>
    <source>
        <strain evidence="11">JCM 12485 / KCTC 12276 / FR1064</strain>
    </source>
</reference>
<evidence type="ECO:0000256" key="7">
    <source>
        <dbReference type="ARBA" id="ARBA00022989"/>
    </source>
</evidence>
<comment type="subcellular location">
    <subcellularLocation>
        <location evidence="9">Cell inner membrane</location>
        <topology evidence="9">Multi-pass membrane protein</topology>
    </subcellularLocation>
    <subcellularLocation>
        <location evidence="1">Cell membrane</location>
        <topology evidence="1">Multi-pass membrane protein</topology>
    </subcellularLocation>
</comment>
<feature type="transmembrane region" description="Helical" evidence="9">
    <location>
        <begin position="239"/>
        <end position="262"/>
    </location>
</feature>
<proteinExistence type="inferred from homology"/>
<feature type="transmembrane region" description="Helical" evidence="9">
    <location>
        <begin position="214"/>
        <end position="233"/>
    </location>
</feature>
<evidence type="ECO:0000256" key="4">
    <source>
        <dbReference type="ARBA" id="ARBA00022475"/>
    </source>
</evidence>
<dbReference type="Gene3D" id="1.20.1740.10">
    <property type="entry name" value="Amino acid/polyamine transporter I"/>
    <property type="match status" value="1"/>
</dbReference>
<feature type="transmembrane region" description="Helical" evidence="9">
    <location>
        <begin position="173"/>
        <end position="193"/>
    </location>
</feature>
<dbReference type="HOGENOM" id="CLU_024867_0_1_6"/>
<dbReference type="KEGG" id="gni:GNIT_2155"/>
<feature type="transmembrane region" description="Helical" evidence="9">
    <location>
        <begin position="443"/>
        <end position="465"/>
    </location>
</feature>
<organism evidence="10 11">
    <name type="scientific">Glaciecola nitratireducens (strain JCM 12485 / KCTC 12276 / FR1064)</name>
    <dbReference type="NCBI Taxonomy" id="1085623"/>
    <lineage>
        <taxon>Bacteria</taxon>
        <taxon>Pseudomonadati</taxon>
        <taxon>Pseudomonadota</taxon>
        <taxon>Gammaproteobacteria</taxon>
        <taxon>Alteromonadales</taxon>
        <taxon>Alteromonadaceae</taxon>
        <taxon>Brumicola</taxon>
    </lineage>
</organism>
<sequence>MLLDSVTKNQTLSTEFSDIFSQLFFNASEAVTNTVDFINMVLWGDGQVLIFMLLIAGVWFTVKLKFIQLLNFKHMFSLLKGSSKSDAAGISSFQALCTSLSARVGTGNLAGVAVAISLGGAGAIFWMWVIALLGMATGYAESVLGQVYKIKDENGEYRGGPAYYIKQGLNNSWFAILFALCLFFGYGFVFSAVQANTITDALSNSYGIETFHSGLVIIILAGLIVIGGLRAIARFAEWIVPFMGIAYVLVALVITIINIQLLPDVIIDIVKSAFGLQEAGAGAFAAAVKNGIQRGLYSNEAGSGSVPHAAASASPHPNHPVSQGYIQMLGVFIDTMILCTCTAFIILLAGHGNEVGQMEGIRLTQTAMESHLGAYGGDFVAAAISLFAFTSVVANYAYGESNLHVFKLDNKYGRAFYTTGYLAMILWGSMAAVPKVWAMADMALGLMTVVNIIAIVLLTPTIVAVTKDYNEKRKNQAKMDFVEADCNIQGSTEDKIWK</sequence>
<feature type="transmembrane region" description="Helical" evidence="9">
    <location>
        <begin position="329"/>
        <end position="352"/>
    </location>
</feature>
<keyword evidence="5 9" id="KW-0812">Transmembrane</keyword>
<dbReference type="FunFam" id="1.20.1740.10:FF:000004">
    <property type="entry name" value="Sodium:alanine symporter family protein"/>
    <property type="match status" value="1"/>
</dbReference>
<accession>G4QHN1</accession>
<dbReference type="AlphaFoldDB" id="G4QHN1"/>
<feature type="transmembrane region" description="Helical" evidence="9">
    <location>
        <begin position="372"/>
        <end position="394"/>
    </location>
</feature>
<keyword evidence="11" id="KW-1185">Reference proteome</keyword>
<name>G4QHN1_GLANF</name>
<dbReference type="PANTHER" id="PTHR30330">
    <property type="entry name" value="AGSS FAMILY TRANSPORTER, SODIUM-ALANINE"/>
    <property type="match status" value="1"/>
</dbReference>
<dbReference type="GO" id="GO:0005886">
    <property type="term" value="C:plasma membrane"/>
    <property type="evidence" value="ECO:0007669"/>
    <property type="project" value="UniProtKB-SubCell"/>
</dbReference>
<dbReference type="NCBIfam" id="TIGR00835">
    <property type="entry name" value="agcS"/>
    <property type="match status" value="1"/>
</dbReference>
<dbReference type="EMBL" id="CP003060">
    <property type="protein sequence ID" value="AEP30258.1"/>
    <property type="molecule type" value="Genomic_DNA"/>
</dbReference>
<dbReference type="GO" id="GO:0005283">
    <property type="term" value="F:amino acid:sodium symporter activity"/>
    <property type="evidence" value="ECO:0007669"/>
    <property type="project" value="InterPro"/>
</dbReference>
<feature type="transmembrane region" description="Helical" evidence="9">
    <location>
        <begin position="109"/>
        <end position="133"/>
    </location>
</feature>
<comment type="similarity">
    <text evidence="2 9">Belongs to the alanine or glycine:cation symporter (AGCS) (TC 2.A.25) family.</text>
</comment>
<keyword evidence="9" id="KW-0997">Cell inner membrane</keyword>
<evidence type="ECO:0000256" key="6">
    <source>
        <dbReference type="ARBA" id="ARBA00022847"/>
    </source>
</evidence>
<keyword evidence="7 9" id="KW-1133">Transmembrane helix</keyword>
<evidence type="ECO:0000313" key="10">
    <source>
        <dbReference type="EMBL" id="AEP30258.1"/>
    </source>
</evidence>
<feature type="transmembrane region" description="Helical" evidence="9">
    <location>
        <begin position="48"/>
        <end position="66"/>
    </location>
</feature>
<evidence type="ECO:0000256" key="2">
    <source>
        <dbReference type="ARBA" id="ARBA00009261"/>
    </source>
</evidence>
<dbReference type="Proteomes" id="UP000009282">
    <property type="component" value="Chromosome"/>
</dbReference>
<evidence type="ECO:0000256" key="3">
    <source>
        <dbReference type="ARBA" id="ARBA00022448"/>
    </source>
</evidence>
<dbReference type="InterPro" id="IPR001463">
    <property type="entry name" value="Na/Ala_symport"/>
</dbReference>
<evidence type="ECO:0000256" key="1">
    <source>
        <dbReference type="ARBA" id="ARBA00004651"/>
    </source>
</evidence>
<gene>
    <name evidence="10" type="ordered locus">GNIT_2155</name>
</gene>
<dbReference type="STRING" id="1085623.GNIT_2155"/>
<keyword evidence="8 9" id="KW-0472">Membrane</keyword>
<evidence type="ECO:0000256" key="5">
    <source>
        <dbReference type="ARBA" id="ARBA00022692"/>
    </source>
</evidence>
<evidence type="ECO:0000256" key="8">
    <source>
        <dbReference type="ARBA" id="ARBA00023136"/>
    </source>
</evidence>
<keyword evidence="4" id="KW-1003">Cell membrane</keyword>
<feature type="transmembrane region" description="Helical" evidence="9">
    <location>
        <begin position="415"/>
        <end position="437"/>
    </location>
</feature>
<keyword evidence="6 9" id="KW-0769">Symport</keyword>
<dbReference type="Pfam" id="PF01235">
    <property type="entry name" value="Na_Ala_symp"/>
    <property type="match status" value="1"/>
</dbReference>
<keyword evidence="3 9" id="KW-0813">Transport</keyword>
<dbReference type="PRINTS" id="PR00175">
    <property type="entry name" value="NAALASMPORT"/>
</dbReference>
<evidence type="ECO:0000313" key="11">
    <source>
        <dbReference type="Proteomes" id="UP000009282"/>
    </source>
</evidence>
<dbReference type="PANTHER" id="PTHR30330:SF1">
    <property type="entry name" value="AMINO-ACID CARRIER PROTEIN ALST"/>
    <property type="match status" value="1"/>
</dbReference>
<evidence type="ECO:0000256" key="9">
    <source>
        <dbReference type="RuleBase" id="RU363064"/>
    </source>
</evidence>
<dbReference type="PROSITE" id="PS00873">
    <property type="entry name" value="NA_ALANINE_SYMP"/>
    <property type="match status" value="1"/>
</dbReference>
<dbReference type="eggNOG" id="COG1115">
    <property type="taxonomic scope" value="Bacteria"/>
</dbReference>
<protein>
    <submittedName>
        <fullName evidence="10">Amino acid carrier protein</fullName>
    </submittedName>
</protein>